<protein>
    <submittedName>
        <fullName evidence="4">Hydrolase_4 domain-containing protein</fullName>
    </submittedName>
</protein>
<dbReference type="AlphaFoldDB" id="A0A7E4VYB2"/>
<dbReference type="PANTHER" id="PTHR12277:SF81">
    <property type="entry name" value="PROTEIN ABHD13"/>
    <property type="match status" value="1"/>
</dbReference>
<evidence type="ECO:0000313" key="4">
    <source>
        <dbReference type="WBParaSite" id="Pan_g5113.t1"/>
    </source>
</evidence>
<feature type="domain" description="Serine aminopeptidase S33" evidence="2">
    <location>
        <begin position="169"/>
        <end position="278"/>
    </location>
</feature>
<dbReference type="SUPFAM" id="SSF53474">
    <property type="entry name" value="alpha/beta-Hydrolases"/>
    <property type="match status" value="1"/>
</dbReference>
<name>A0A7E4VYB2_PANRE</name>
<accession>A0A7E4VYB2</accession>
<feature type="region of interest" description="Disordered" evidence="1">
    <location>
        <begin position="69"/>
        <end position="94"/>
    </location>
</feature>
<dbReference type="GO" id="GO:0005886">
    <property type="term" value="C:plasma membrane"/>
    <property type="evidence" value="ECO:0007669"/>
    <property type="project" value="TreeGrafter"/>
</dbReference>
<keyword evidence="3" id="KW-1185">Reference proteome</keyword>
<evidence type="ECO:0000313" key="3">
    <source>
        <dbReference type="Proteomes" id="UP000492821"/>
    </source>
</evidence>
<sequence>MNCSQIKLNLPRIQKMIRTQIKLNRPRFQKMLRPRFQKMLRTQIKLNLPRIQKMVRPRFRKMLKPQFRMKRTQTRKTRRPAYQGPGPISPATGKAFGPRSVIGTKLGFRPPPLSSYTIIETGGRTTFNLDATRDGHFVHGLLRLHTFDAFTTVTTRHSTIACMFIPCQRPRFTLFISHGKDVDIGQKINFYYELSTGLQCNVFSYDYSGYGQSTGTPSEANMYADAEAALNALRANYNLTNPEIIIYGHQIGTAASTYLAARNTGLAGLILISPFMSGIRIAYPSMPFSFWFDCFPSIDRISSVRCRTIIIESENEEYYRPIDGHGEKLFANLHPGLRVELLRFQSGDDGVEHTCLARLQQFVTQEAGEVPGY</sequence>
<evidence type="ECO:0000256" key="1">
    <source>
        <dbReference type="SAM" id="MobiDB-lite"/>
    </source>
</evidence>
<dbReference type="Pfam" id="PF12146">
    <property type="entry name" value="Hydrolase_4"/>
    <property type="match status" value="1"/>
</dbReference>
<dbReference type="InterPro" id="IPR029058">
    <property type="entry name" value="AB_hydrolase_fold"/>
</dbReference>
<dbReference type="GO" id="GO:0010008">
    <property type="term" value="C:endosome membrane"/>
    <property type="evidence" value="ECO:0007669"/>
    <property type="project" value="TreeGrafter"/>
</dbReference>
<dbReference type="WBParaSite" id="Pan_g5113.t1">
    <property type="protein sequence ID" value="Pan_g5113.t1"/>
    <property type="gene ID" value="Pan_g5113"/>
</dbReference>
<proteinExistence type="predicted"/>
<dbReference type="Gene3D" id="3.40.50.1820">
    <property type="entry name" value="alpha/beta hydrolase"/>
    <property type="match status" value="1"/>
</dbReference>
<evidence type="ECO:0000259" key="2">
    <source>
        <dbReference type="Pfam" id="PF12146"/>
    </source>
</evidence>
<feature type="compositionally biased region" description="Basic residues" evidence="1">
    <location>
        <begin position="69"/>
        <end position="79"/>
    </location>
</feature>
<dbReference type="PANTHER" id="PTHR12277">
    <property type="entry name" value="ALPHA/BETA HYDROLASE DOMAIN-CONTAINING PROTEIN"/>
    <property type="match status" value="1"/>
</dbReference>
<dbReference type="InterPro" id="IPR022742">
    <property type="entry name" value="Hydrolase_4"/>
</dbReference>
<dbReference type="Proteomes" id="UP000492821">
    <property type="component" value="Unassembled WGS sequence"/>
</dbReference>
<organism evidence="3 4">
    <name type="scientific">Panagrellus redivivus</name>
    <name type="common">Microworm</name>
    <dbReference type="NCBI Taxonomy" id="6233"/>
    <lineage>
        <taxon>Eukaryota</taxon>
        <taxon>Metazoa</taxon>
        <taxon>Ecdysozoa</taxon>
        <taxon>Nematoda</taxon>
        <taxon>Chromadorea</taxon>
        <taxon>Rhabditida</taxon>
        <taxon>Tylenchina</taxon>
        <taxon>Panagrolaimomorpha</taxon>
        <taxon>Panagrolaimoidea</taxon>
        <taxon>Panagrolaimidae</taxon>
        <taxon>Panagrellus</taxon>
    </lineage>
</organism>
<dbReference type="GO" id="GO:0008474">
    <property type="term" value="F:palmitoyl-(protein) hydrolase activity"/>
    <property type="evidence" value="ECO:0007669"/>
    <property type="project" value="TreeGrafter"/>
</dbReference>
<reference evidence="4" key="2">
    <citation type="submission" date="2020-10" db="UniProtKB">
        <authorList>
            <consortium name="WormBaseParasite"/>
        </authorList>
    </citation>
    <scope>IDENTIFICATION</scope>
</reference>
<reference evidence="3" key="1">
    <citation type="journal article" date="2013" name="Genetics">
        <title>The draft genome and transcriptome of Panagrellus redivivus are shaped by the harsh demands of a free-living lifestyle.</title>
        <authorList>
            <person name="Srinivasan J."/>
            <person name="Dillman A.R."/>
            <person name="Macchietto M.G."/>
            <person name="Heikkinen L."/>
            <person name="Lakso M."/>
            <person name="Fracchia K.M."/>
            <person name="Antoshechkin I."/>
            <person name="Mortazavi A."/>
            <person name="Wong G."/>
            <person name="Sternberg P.W."/>
        </authorList>
    </citation>
    <scope>NUCLEOTIDE SEQUENCE [LARGE SCALE GENOMIC DNA]</scope>
    <source>
        <strain evidence="3">MT8872</strain>
    </source>
</reference>